<evidence type="ECO:0000313" key="3">
    <source>
        <dbReference type="Proteomes" id="UP000643165"/>
    </source>
</evidence>
<proteinExistence type="predicted"/>
<accession>A0ABQ4J0R9</accession>
<name>A0ABQ4J0R9_9ACTN</name>
<protein>
    <submittedName>
        <fullName evidence="2">Uncharacterized protein</fullName>
    </submittedName>
</protein>
<comment type="caution">
    <text evidence="2">The sequence shown here is derived from an EMBL/GenBank/DDBJ whole genome shotgun (WGS) entry which is preliminary data.</text>
</comment>
<feature type="region of interest" description="Disordered" evidence="1">
    <location>
        <begin position="88"/>
        <end position="108"/>
    </location>
</feature>
<dbReference type="EMBL" id="BOPB01000026">
    <property type="protein sequence ID" value="GIJ23702.1"/>
    <property type="molecule type" value="Genomic_DNA"/>
</dbReference>
<keyword evidence="3" id="KW-1185">Reference proteome</keyword>
<evidence type="ECO:0000256" key="1">
    <source>
        <dbReference type="SAM" id="MobiDB-lite"/>
    </source>
</evidence>
<sequence length="108" mass="11479">MSWHGYVHRGETDTSVAGDRSRAGCCGGRAARPIPGTGPTAHRTAARDSAARRISGGGDACRVRDRGGTRLAPFLDRPVMGEAGIDARAAAHPPAPPVDTRWRRCHQR</sequence>
<organism evidence="2 3">
    <name type="scientific">Micromonospora lutea</name>
    <dbReference type="NCBI Taxonomy" id="419825"/>
    <lineage>
        <taxon>Bacteria</taxon>
        <taxon>Bacillati</taxon>
        <taxon>Actinomycetota</taxon>
        <taxon>Actinomycetes</taxon>
        <taxon>Micromonosporales</taxon>
        <taxon>Micromonosporaceae</taxon>
        <taxon>Micromonospora</taxon>
    </lineage>
</organism>
<reference evidence="2 3" key="1">
    <citation type="submission" date="2021-01" db="EMBL/GenBank/DDBJ databases">
        <title>Whole genome shotgun sequence of Verrucosispora lutea NBRC 106530.</title>
        <authorList>
            <person name="Komaki H."/>
            <person name="Tamura T."/>
        </authorList>
    </citation>
    <scope>NUCLEOTIDE SEQUENCE [LARGE SCALE GENOMIC DNA]</scope>
    <source>
        <strain evidence="2 3">NBRC 106530</strain>
    </source>
</reference>
<dbReference type="Proteomes" id="UP000643165">
    <property type="component" value="Unassembled WGS sequence"/>
</dbReference>
<evidence type="ECO:0000313" key="2">
    <source>
        <dbReference type="EMBL" id="GIJ23702.1"/>
    </source>
</evidence>
<gene>
    <name evidence="2" type="ORF">Vlu01_43260</name>
</gene>
<feature type="region of interest" description="Disordered" evidence="1">
    <location>
        <begin position="1"/>
        <end position="62"/>
    </location>
</feature>